<feature type="domain" description="Cyclophilin-like" evidence="1">
    <location>
        <begin position="41"/>
        <end position="147"/>
    </location>
</feature>
<dbReference type="EMBL" id="FNXY01000001">
    <property type="protein sequence ID" value="SEI41511.1"/>
    <property type="molecule type" value="Genomic_DNA"/>
</dbReference>
<gene>
    <name evidence="2" type="ORF">SAMN04487995_0530</name>
</gene>
<dbReference type="Proteomes" id="UP000199532">
    <property type="component" value="Unassembled WGS sequence"/>
</dbReference>
<dbReference type="STRING" id="408657.SAMN04487995_0530"/>
<accession>A0A1H6QCS2</accession>
<evidence type="ECO:0000259" key="1">
    <source>
        <dbReference type="Pfam" id="PF18050"/>
    </source>
</evidence>
<dbReference type="InterPro" id="IPR041183">
    <property type="entry name" value="Cyclophilin-like"/>
</dbReference>
<dbReference type="Pfam" id="PF18050">
    <property type="entry name" value="Cyclophil_like2"/>
    <property type="match status" value="1"/>
</dbReference>
<evidence type="ECO:0000313" key="2">
    <source>
        <dbReference type="EMBL" id="SEI41511.1"/>
    </source>
</evidence>
<sequence length="151" mass="16061">MFVLTALMACNTDAASPAQNTGIDQQEDAVDSTPTTRIIVRVGSQTFTASLADNATAKAFKARLPLVISMAELNGNEKYYNFSSSLPSNPATAGRVAAGDLMLYNANTLVLFYEAFNTSYRYTRIGKIDDVSGLVAALGSGNVTVSFTLEQ</sequence>
<proteinExistence type="predicted"/>
<name>A0A1H6QCS2_9BACT</name>
<dbReference type="InterPro" id="IPR029000">
    <property type="entry name" value="Cyclophilin-like_dom_sf"/>
</dbReference>
<dbReference type="SUPFAM" id="SSF50891">
    <property type="entry name" value="Cyclophilin-like"/>
    <property type="match status" value="1"/>
</dbReference>
<reference evidence="2 3" key="1">
    <citation type="submission" date="2016-10" db="EMBL/GenBank/DDBJ databases">
        <authorList>
            <person name="de Groot N.N."/>
        </authorList>
    </citation>
    <scope>NUCLEOTIDE SEQUENCE [LARGE SCALE GENOMIC DNA]</scope>
    <source>
        <strain evidence="2 3">DSM 19938</strain>
    </source>
</reference>
<dbReference type="AlphaFoldDB" id="A0A1H6QCS2"/>
<protein>
    <submittedName>
        <fullName evidence="2">Cyclophilin-like</fullName>
    </submittedName>
</protein>
<dbReference type="OrthoDB" id="9801466at2"/>
<organism evidence="2 3">
    <name type="scientific">Dyadobacter koreensis</name>
    <dbReference type="NCBI Taxonomy" id="408657"/>
    <lineage>
        <taxon>Bacteria</taxon>
        <taxon>Pseudomonadati</taxon>
        <taxon>Bacteroidota</taxon>
        <taxon>Cytophagia</taxon>
        <taxon>Cytophagales</taxon>
        <taxon>Spirosomataceae</taxon>
        <taxon>Dyadobacter</taxon>
    </lineage>
</organism>
<evidence type="ECO:0000313" key="3">
    <source>
        <dbReference type="Proteomes" id="UP000199532"/>
    </source>
</evidence>
<dbReference type="Gene3D" id="2.40.100.20">
    <property type="match status" value="1"/>
</dbReference>
<keyword evidence="3" id="KW-1185">Reference proteome</keyword>